<feature type="region of interest" description="Disordered" evidence="1">
    <location>
        <begin position="174"/>
        <end position="218"/>
    </location>
</feature>
<comment type="caution">
    <text evidence="3">The sequence shown here is derived from an EMBL/GenBank/DDBJ whole genome shotgun (WGS) entry which is preliminary data.</text>
</comment>
<evidence type="ECO:0000313" key="3">
    <source>
        <dbReference type="EMBL" id="KAA6355907.1"/>
    </source>
</evidence>
<proteinExistence type="predicted"/>
<dbReference type="AlphaFoldDB" id="A0A5J4TCB4"/>
<evidence type="ECO:0000256" key="2">
    <source>
        <dbReference type="SAM" id="Phobius"/>
    </source>
</evidence>
<keyword evidence="2" id="KW-0472">Membrane</keyword>
<sequence>KKCNVSSSSTVTKDSCTCSGSNHPTGCRCPSETTQLTGIPINQCECRSSADPRAGSACPAYCLKEQVNSSCVCDSNNTSFPYTTCEREKACTINLVNQSNITCPCLSTGDPRAGLGQCPAYCIKGQTNITCACDTGSTYYSIAQCNVDKLCITDLIHQSITDCPCLMKDDPRDEPVCKSSDPDPTDPIIPDPTEKDPETEQEQGSGSKQDEDEKKTEKEESKTFNMIWIIFIVIGILAVAVIIVIALFIFRSRNKKKQIEIKKKNKEISMEVKEVNIEDEKQKINSDHIITTFRTTSNS</sequence>
<feature type="non-terminal residue" evidence="3">
    <location>
        <position position="1"/>
    </location>
</feature>
<reference evidence="3 4" key="1">
    <citation type="submission" date="2019-03" db="EMBL/GenBank/DDBJ databases">
        <title>Single cell metagenomics reveals metabolic interactions within the superorganism composed of flagellate Streblomastix strix and complex community of Bacteroidetes bacteria on its surface.</title>
        <authorList>
            <person name="Treitli S.C."/>
            <person name="Kolisko M."/>
            <person name="Husnik F."/>
            <person name="Keeling P."/>
            <person name="Hampl V."/>
        </authorList>
    </citation>
    <scope>NUCLEOTIDE SEQUENCE [LARGE SCALE GENOMIC DNA]</scope>
    <source>
        <strain evidence="3">ST1C</strain>
    </source>
</reference>
<keyword evidence="2" id="KW-0812">Transmembrane</keyword>
<feature type="compositionally biased region" description="Basic and acidic residues" evidence="1">
    <location>
        <begin position="208"/>
        <end position="218"/>
    </location>
</feature>
<dbReference type="Proteomes" id="UP000324800">
    <property type="component" value="Unassembled WGS sequence"/>
</dbReference>
<dbReference type="EMBL" id="SNRW01033834">
    <property type="protein sequence ID" value="KAA6355907.1"/>
    <property type="molecule type" value="Genomic_DNA"/>
</dbReference>
<feature type="transmembrane region" description="Helical" evidence="2">
    <location>
        <begin position="226"/>
        <end position="250"/>
    </location>
</feature>
<evidence type="ECO:0000313" key="4">
    <source>
        <dbReference type="Proteomes" id="UP000324800"/>
    </source>
</evidence>
<evidence type="ECO:0000256" key="1">
    <source>
        <dbReference type="SAM" id="MobiDB-lite"/>
    </source>
</evidence>
<protein>
    <submittedName>
        <fullName evidence="3">Uncharacterized protein</fullName>
    </submittedName>
</protein>
<name>A0A5J4TCB4_9EUKA</name>
<accession>A0A5J4TCB4</accession>
<organism evidence="3 4">
    <name type="scientific">Streblomastix strix</name>
    <dbReference type="NCBI Taxonomy" id="222440"/>
    <lineage>
        <taxon>Eukaryota</taxon>
        <taxon>Metamonada</taxon>
        <taxon>Preaxostyla</taxon>
        <taxon>Oxymonadida</taxon>
        <taxon>Streblomastigidae</taxon>
        <taxon>Streblomastix</taxon>
    </lineage>
</organism>
<keyword evidence="2" id="KW-1133">Transmembrane helix</keyword>
<gene>
    <name evidence="3" type="ORF">EZS28_048566</name>
</gene>